<accession>A0A1M7G2J5</accession>
<dbReference type="Proteomes" id="UP000184280">
    <property type="component" value="Unassembled WGS sequence"/>
</dbReference>
<dbReference type="GeneID" id="31499764"/>
<dbReference type="EMBL" id="FRCJ01000002">
    <property type="protein sequence ID" value="SHM10574.1"/>
    <property type="molecule type" value="Genomic_DNA"/>
</dbReference>
<sequence>METKDIKQLQYENKKLKKEYGRLLEEIQRLWRFKKETKLFSSEYMKRLQQTDLRKKVFEGTDFTIFKGINESDSRQFMLYNIEKIIGQQPNGDAAQKYVSQIYGEKKLLDLDEPFPFIPMENVDGWLLDMVRLMGCLMGQNPWGKCFSLRWLSSRFEAGTGDDPYQFSPENEELLYWLEVTEYRRIAALVAKMVESITMLEYQRISSAVYDYIWEKLHGFIPDWANVDQCNSYINSLLDIINNVNAHIKEGAQRGLCIEEVGLIDSLWGDVNHTYHKDYLAATKEIWQKIKPVRDSFCDGGRNRENYQLFVNDMLKIALPIAEQYNLDMELDDEHSLPLSYLKYWLESIYCYDDYRLE</sequence>
<dbReference type="Proteomes" id="UP000887097">
    <property type="component" value="Unassembled WGS sequence"/>
</dbReference>
<dbReference type="EMBL" id="SUYC01000001">
    <property type="protein sequence ID" value="MBE6269396.1"/>
    <property type="molecule type" value="Genomic_DNA"/>
</dbReference>
<protein>
    <submittedName>
        <fullName evidence="3">Uncharacterized protein</fullName>
    </submittedName>
</protein>
<reference evidence="1" key="3">
    <citation type="submission" date="2021-08" db="EMBL/GenBank/DDBJ databases">
        <title>Prevotella lacticifex sp. nov., isolated from rumen of cow.</title>
        <authorList>
            <person name="Shinkai T."/>
            <person name="Ikeyama N."/>
            <person name="Kumagai M."/>
            <person name="Ohmori H."/>
            <person name="Sakamoto M."/>
            <person name="Ohkuma M."/>
            <person name="Mitsumori M."/>
        </authorList>
    </citation>
    <scope>NUCLEOTIDE SEQUENCE</scope>
    <source>
        <strain evidence="1">JCM 8259</strain>
    </source>
</reference>
<dbReference type="OrthoDB" id="9968664at2"/>
<evidence type="ECO:0000313" key="3">
    <source>
        <dbReference type="EMBL" id="SHM10574.1"/>
    </source>
</evidence>
<reference evidence="3 4" key="1">
    <citation type="submission" date="2016-11" db="EMBL/GenBank/DDBJ databases">
        <authorList>
            <person name="Jaros S."/>
            <person name="Januszkiewicz K."/>
            <person name="Wedrychowicz H."/>
        </authorList>
    </citation>
    <scope>NUCLEOTIDE SEQUENCE [LARGE SCALE GENOMIC DNA]</scope>
    <source>
        <strain evidence="3 4">BPI-34</strain>
    </source>
</reference>
<dbReference type="EMBL" id="BPTT01000001">
    <property type="protein sequence ID" value="GJG32616.1"/>
    <property type="molecule type" value="Genomic_DNA"/>
</dbReference>
<evidence type="ECO:0000313" key="1">
    <source>
        <dbReference type="EMBL" id="GJG32616.1"/>
    </source>
</evidence>
<evidence type="ECO:0000313" key="4">
    <source>
        <dbReference type="Proteomes" id="UP000184280"/>
    </source>
</evidence>
<name>A0A1M7G2J5_XYLRU</name>
<gene>
    <name evidence="2" type="ORF">E7101_00355</name>
    <name evidence="1" type="ORF">PRMUPPPA20_07250</name>
    <name evidence="3" type="ORF">SAMN04488494_1336</name>
</gene>
<proteinExistence type="predicted"/>
<dbReference type="AlphaFoldDB" id="A0A1M7G2J5"/>
<organism evidence="3 4">
    <name type="scientific">Xylanibacter ruminicola</name>
    <name type="common">Prevotella ruminicola</name>
    <dbReference type="NCBI Taxonomy" id="839"/>
    <lineage>
        <taxon>Bacteria</taxon>
        <taxon>Pseudomonadati</taxon>
        <taxon>Bacteroidota</taxon>
        <taxon>Bacteroidia</taxon>
        <taxon>Bacteroidales</taxon>
        <taxon>Prevotellaceae</taxon>
        <taxon>Xylanibacter</taxon>
    </lineage>
</organism>
<reference evidence="2" key="2">
    <citation type="submission" date="2019-04" db="EMBL/GenBank/DDBJ databases">
        <title>Evolution of Biomass-Degrading Anaerobic Consortia Revealed by Metagenomics.</title>
        <authorList>
            <person name="Peng X."/>
        </authorList>
    </citation>
    <scope>NUCLEOTIDE SEQUENCE</scope>
    <source>
        <strain evidence="2">SIG140</strain>
    </source>
</reference>
<evidence type="ECO:0000313" key="2">
    <source>
        <dbReference type="EMBL" id="MBE6269396.1"/>
    </source>
</evidence>
<dbReference type="Proteomes" id="UP000806522">
    <property type="component" value="Unassembled WGS sequence"/>
</dbReference>
<dbReference type="RefSeq" id="WP_013063034.1">
    <property type="nucleotide sequence ID" value="NZ_BPTT01000001.1"/>
</dbReference>